<evidence type="ECO:0000256" key="2">
    <source>
        <dbReference type="ARBA" id="ARBA00022649"/>
    </source>
</evidence>
<accession>A0A380TL69</accession>
<keyword evidence="1" id="KW-0678">Repressor</keyword>
<evidence type="ECO:0000256" key="4">
    <source>
        <dbReference type="ARBA" id="ARBA00023315"/>
    </source>
</evidence>
<dbReference type="Pfam" id="PF13508">
    <property type="entry name" value="Acetyltransf_7"/>
    <property type="match status" value="1"/>
</dbReference>
<dbReference type="Gene3D" id="3.40.630.30">
    <property type="match status" value="1"/>
</dbReference>
<organism evidence="7">
    <name type="scientific">metagenome</name>
    <dbReference type="NCBI Taxonomy" id="256318"/>
    <lineage>
        <taxon>unclassified sequences</taxon>
        <taxon>metagenomes</taxon>
    </lineage>
</organism>
<dbReference type="SUPFAM" id="SSF55729">
    <property type="entry name" value="Acyl-CoA N-acyltransferases (Nat)"/>
    <property type="match status" value="1"/>
</dbReference>
<proteinExistence type="predicted"/>
<dbReference type="InterPro" id="IPR016181">
    <property type="entry name" value="Acyl_CoA_acyltransferase"/>
</dbReference>
<evidence type="ECO:0000313" key="7">
    <source>
        <dbReference type="EMBL" id="SUS08424.1"/>
    </source>
</evidence>
<dbReference type="PANTHER" id="PTHR36449">
    <property type="entry name" value="ACETYLTRANSFERASE-RELATED"/>
    <property type="match status" value="1"/>
</dbReference>
<dbReference type="AlphaFoldDB" id="A0A380TL69"/>
<sequence>MEPLSAVEKLSPDHELSAFSCGTPALDTWLKRFARQNQAAGASRTYVVHRANRVVGYYALAAGSVERQEAPDRVSRGLARHPLPVVIVARLAVDQTEQGSGLGRALLKDALLRIANAADVIGVRAVLVHAKDENARRFYERFDFEPSPIDPLQLFLLVKDLKRAAGTE</sequence>
<name>A0A380TL69_9ZZZZ</name>
<keyword evidence="2" id="KW-1277">Toxin-antitoxin system</keyword>
<evidence type="ECO:0000256" key="1">
    <source>
        <dbReference type="ARBA" id="ARBA00022491"/>
    </source>
</evidence>
<dbReference type="InterPro" id="IPR000182">
    <property type="entry name" value="GNAT_dom"/>
</dbReference>
<gene>
    <name evidence="7" type="ORF">DF3PB_670015</name>
</gene>
<keyword evidence="4" id="KW-0012">Acyltransferase</keyword>
<comment type="catalytic activity">
    <reaction evidence="5">
        <text>glycyl-tRNA(Gly) + acetyl-CoA = N-acetylglycyl-tRNA(Gly) + CoA + H(+)</text>
        <dbReference type="Rhea" id="RHEA:81867"/>
        <dbReference type="Rhea" id="RHEA-COMP:9683"/>
        <dbReference type="Rhea" id="RHEA-COMP:19766"/>
        <dbReference type="ChEBI" id="CHEBI:15378"/>
        <dbReference type="ChEBI" id="CHEBI:57287"/>
        <dbReference type="ChEBI" id="CHEBI:57288"/>
        <dbReference type="ChEBI" id="CHEBI:78522"/>
        <dbReference type="ChEBI" id="CHEBI:232036"/>
    </reaction>
</comment>
<dbReference type="PROSITE" id="PS51186">
    <property type="entry name" value="GNAT"/>
    <property type="match status" value="1"/>
</dbReference>
<dbReference type="EMBL" id="UIDG01000620">
    <property type="protein sequence ID" value="SUS08424.1"/>
    <property type="molecule type" value="Genomic_DNA"/>
</dbReference>
<dbReference type="GO" id="GO:0016747">
    <property type="term" value="F:acyltransferase activity, transferring groups other than amino-acyl groups"/>
    <property type="evidence" value="ECO:0007669"/>
    <property type="project" value="InterPro"/>
</dbReference>
<evidence type="ECO:0000256" key="5">
    <source>
        <dbReference type="ARBA" id="ARBA00049880"/>
    </source>
</evidence>
<protein>
    <submittedName>
        <fullName evidence="7">GNAT family N-acetyltransferase</fullName>
    </submittedName>
</protein>
<evidence type="ECO:0000256" key="3">
    <source>
        <dbReference type="ARBA" id="ARBA00022679"/>
    </source>
</evidence>
<evidence type="ECO:0000259" key="6">
    <source>
        <dbReference type="PROSITE" id="PS51186"/>
    </source>
</evidence>
<dbReference type="PANTHER" id="PTHR36449:SF1">
    <property type="entry name" value="ACETYLTRANSFERASE"/>
    <property type="match status" value="1"/>
</dbReference>
<reference evidence="7" key="1">
    <citation type="submission" date="2018-07" db="EMBL/GenBank/DDBJ databases">
        <authorList>
            <person name="Quirk P.G."/>
            <person name="Krulwich T.A."/>
        </authorList>
    </citation>
    <scope>NUCLEOTIDE SEQUENCE</scope>
</reference>
<feature type="domain" description="N-acetyltransferase" evidence="6">
    <location>
        <begin position="1"/>
        <end position="162"/>
    </location>
</feature>
<keyword evidence="3 7" id="KW-0808">Transferase</keyword>